<evidence type="ECO:0000256" key="1">
    <source>
        <dbReference type="ARBA" id="ARBA00003544"/>
    </source>
</evidence>
<evidence type="ECO:0000259" key="7">
    <source>
        <dbReference type="Pfam" id="PF05598"/>
    </source>
</evidence>
<feature type="domain" description="Transposase IS4-like" evidence="6">
    <location>
        <begin position="136"/>
        <end position="321"/>
    </location>
</feature>
<dbReference type="Pfam" id="PF05598">
    <property type="entry name" value="DUF772"/>
    <property type="match status" value="1"/>
</dbReference>
<keyword evidence="3" id="KW-0815">Transposition</keyword>
<evidence type="ECO:0000256" key="2">
    <source>
        <dbReference type="ARBA" id="ARBA00010075"/>
    </source>
</evidence>
<keyword evidence="5" id="KW-0233">DNA recombination</keyword>
<name>A0A1L4BQ06_9GAMM</name>
<evidence type="ECO:0000256" key="3">
    <source>
        <dbReference type="ARBA" id="ARBA00022578"/>
    </source>
</evidence>
<dbReference type="Pfam" id="PF01609">
    <property type="entry name" value="DDE_Tnp_1"/>
    <property type="match status" value="1"/>
</dbReference>
<dbReference type="KEGG" id="frx:F7310_00495"/>
<evidence type="ECO:0000256" key="4">
    <source>
        <dbReference type="ARBA" id="ARBA00023125"/>
    </source>
</evidence>
<dbReference type="OrthoDB" id="9774608at2"/>
<dbReference type="GO" id="GO:0003677">
    <property type="term" value="F:DNA binding"/>
    <property type="evidence" value="ECO:0007669"/>
    <property type="project" value="UniProtKB-KW"/>
</dbReference>
<dbReference type="InterPro" id="IPR002559">
    <property type="entry name" value="Transposase_11"/>
</dbReference>
<dbReference type="AlphaFoldDB" id="A0A1L4BQ06"/>
<dbReference type="NCBIfam" id="NF033581">
    <property type="entry name" value="transpos_IS5_4"/>
    <property type="match status" value="1"/>
</dbReference>
<feature type="domain" description="Transposase InsH N-terminal" evidence="7">
    <location>
        <begin position="9"/>
        <end position="105"/>
    </location>
</feature>
<accession>A0A1L4BQ06</accession>
<protein>
    <submittedName>
        <fullName evidence="8">Transposase</fullName>
    </submittedName>
</protein>
<reference evidence="8 9" key="1">
    <citation type="journal article" date="2016" name="Appl. Environ. Microbiol.">
        <title>Whole genome relationships among Francisella bacteria of diverse origin define new species and provide specific regions for detection.</title>
        <authorList>
            <person name="Challacombe J.F."/>
            <person name="Petersen J.M."/>
            <person name="Gallegos-Graves V."/>
            <person name="Hodge D."/>
            <person name="Pillai S."/>
            <person name="Kuske C.R."/>
        </authorList>
    </citation>
    <scope>NUCLEOTIDE SEQUENCE [LARGE SCALE GENOMIC DNA]</scope>
    <source>
        <strain evidence="9">TX07-7310</strain>
    </source>
</reference>
<organism evidence="8 9">
    <name type="scientific">Francisella uliginis</name>
    <dbReference type="NCBI Taxonomy" id="573570"/>
    <lineage>
        <taxon>Bacteria</taxon>
        <taxon>Pseudomonadati</taxon>
        <taxon>Pseudomonadota</taxon>
        <taxon>Gammaproteobacteria</taxon>
        <taxon>Thiotrichales</taxon>
        <taxon>Francisellaceae</taxon>
        <taxon>Francisella</taxon>
    </lineage>
</organism>
<dbReference type="GO" id="GO:0004803">
    <property type="term" value="F:transposase activity"/>
    <property type="evidence" value="ECO:0007669"/>
    <property type="project" value="InterPro"/>
</dbReference>
<dbReference type="RefSeq" id="WP_072711125.1">
    <property type="nucleotide sequence ID" value="NZ_CP016796.1"/>
</dbReference>
<dbReference type="Proteomes" id="UP000184222">
    <property type="component" value="Chromosome"/>
</dbReference>
<dbReference type="PANTHER" id="PTHR35604">
    <property type="entry name" value="TRANSPOSASE INSH FOR INSERTION SEQUENCE ELEMENT IS5A-RELATED"/>
    <property type="match status" value="1"/>
</dbReference>
<evidence type="ECO:0000313" key="9">
    <source>
        <dbReference type="Proteomes" id="UP000184222"/>
    </source>
</evidence>
<dbReference type="InterPro" id="IPR008490">
    <property type="entry name" value="Transposase_InsH_N"/>
</dbReference>
<keyword evidence="9" id="KW-1185">Reference proteome</keyword>
<dbReference type="EMBL" id="CP016796">
    <property type="protein sequence ID" value="API85923.1"/>
    <property type="molecule type" value="Genomic_DNA"/>
</dbReference>
<sequence length="330" mass="38176">MDFFFLGLEESLGSDNKFVKLNKLVTFEKFRKTLKGIYTQDMTRQGRPAYDSIMMFKLLLLGQWYSLSDRELASSLRLRIDFMYFTGFTPTSNLPDYSTINKFRNLLIEKKKYKRLLKEFNKQLEALGLSINNAKGAIIDATLVESAGRPNKHMDNPVEDRKEDKTSIPDISYGKDVDARWIKKGNKSHYGYKVFASVDDKYGFIQTIHTESAEVYEAHRLETMLEDINCKQLLADKVYDTAANRELLKANKINNRVLKKAVRNKPLTKRQKLRNILISKVRYKVEQCFGTMKRKFNFTRASYFSTVKVSAQALLKAICFNALKAVNLMA</sequence>
<comment type="similarity">
    <text evidence="2">Belongs to the transposase 11 family.</text>
</comment>
<evidence type="ECO:0000259" key="6">
    <source>
        <dbReference type="Pfam" id="PF01609"/>
    </source>
</evidence>
<keyword evidence="4" id="KW-0238">DNA-binding</keyword>
<dbReference type="GO" id="GO:0006313">
    <property type="term" value="P:DNA transposition"/>
    <property type="evidence" value="ECO:0007669"/>
    <property type="project" value="InterPro"/>
</dbReference>
<comment type="function">
    <text evidence="1">Involved in the transposition of the insertion sequence IS5.</text>
</comment>
<proteinExistence type="inferred from homology"/>
<gene>
    <name evidence="8" type="ORF">F7310_00495</name>
</gene>
<dbReference type="PANTHER" id="PTHR35604:SF2">
    <property type="entry name" value="TRANSPOSASE INSH FOR INSERTION SEQUENCE ELEMENT IS5A-RELATED"/>
    <property type="match status" value="1"/>
</dbReference>
<evidence type="ECO:0000256" key="5">
    <source>
        <dbReference type="ARBA" id="ARBA00023172"/>
    </source>
</evidence>
<dbReference type="InterPro" id="IPR047959">
    <property type="entry name" value="Transpos_IS5"/>
</dbReference>
<evidence type="ECO:0000313" key="8">
    <source>
        <dbReference type="EMBL" id="API85923.1"/>
    </source>
</evidence>